<evidence type="ECO:0000313" key="3">
    <source>
        <dbReference type="Proteomes" id="UP000823674"/>
    </source>
</evidence>
<evidence type="ECO:0000256" key="1">
    <source>
        <dbReference type="SAM" id="SignalP"/>
    </source>
</evidence>
<gene>
    <name evidence="2" type="primary">A09g513580.1_BraROA</name>
    <name evidence="2" type="ORF">IGI04_036595</name>
</gene>
<feature type="non-terminal residue" evidence="2">
    <location>
        <position position="198"/>
    </location>
</feature>
<organism evidence="2 3">
    <name type="scientific">Brassica rapa subsp. trilocularis</name>
    <dbReference type="NCBI Taxonomy" id="1813537"/>
    <lineage>
        <taxon>Eukaryota</taxon>
        <taxon>Viridiplantae</taxon>
        <taxon>Streptophyta</taxon>
        <taxon>Embryophyta</taxon>
        <taxon>Tracheophyta</taxon>
        <taxon>Spermatophyta</taxon>
        <taxon>Magnoliopsida</taxon>
        <taxon>eudicotyledons</taxon>
        <taxon>Gunneridae</taxon>
        <taxon>Pentapetalae</taxon>
        <taxon>rosids</taxon>
        <taxon>malvids</taxon>
        <taxon>Brassicales</taxon>
        <taxon>Brassicaceae</taxon>
        <taxon>Brassiceae</taxon>
        <taxon>Brassica</taxon>
    </lineage>
</organism>
<feature type="chain" id="PRO_5046066326" evidence="1">
    <location>
        <begin position="27"/>
        <end position="198"/>
    </location>
</feature>
<evidence type="ECO:0000313" key="2">
    <source>
        <dbReference type="EMBL" id="KAG5385125.1"/>
    </source>
</evidence>
<dbReference type="Proteomes" id="UP000823674">
    <property type="component" value="Chromosome A09"/>
</dbReference>
<proteinExistence type="predicted"/>
<accession>A0ABQ7LEV7</accession>
<keyword evidence="1" id="KW-0732">Signal</keyword>
<dbReference type="EMBL" id="JADBGQ010000008">
    <property type="protein sequence ID" value="KAG5385125.1"/>
    <property type="molecule type" value="Genomic_DNA"/>
</dbReference>
<name>A0ABQ7LEV7_BRACM</name>
<protein>
    <submittedName>
        <fullName evidence="2">Uncharacterized protein</fullName>
    </submittedName>
</protein>
<reference evidence="2 3" key="1">
    <citation type="submission" date="2021-03" db="EMBL/GenBank/DDBJ databases">
        <authorList>
            <person name="King G.J."/>
            <person name="Bancroft I."/>
            <person name="Baten A."/>
            <person name="Bloomfield J."/>
            <person name="Borpatragohain P."/>
            <person name="He Z."/>
            <person name="Irish N."/>
            <person name="Irwin J."/>
            <person name="Liu K."/>
            <person name="Mauleon R.P."/>
            <person name="Moore J."/>
            <person name="Morris R."/>
            <person name="Ostergaard L."/>
            <person name="Wang B."/>
            <person name="Wells R."/>
        </authorList>
    </citation>
    <scope>NUCLEOTIDE SEQUENCE [LARGE SCALE GENOMIC DNA]</scope>
    <source>
        <strain evidence="2">R-o-18</strain>
        <tissue evidence="2">Leaf</tissue>
    </source>
</reference>
<sequence>MATRKRLGITRFSLLLHCISLYQVLEFPLEFLETSKAPERGTGATCDTRSRRVEVGATSCTEVIHPLQAQLLVDDFHDLERPLGATSRTRARCRATSGATSSTRTGFWRGEARQEELCFINNNGSWYRKEPNFQYNNYQQKSYSNNQQGGYQQRQTLSKGTISLGKTPPLVSTITTISLLKLKEVLHKLQLQIQVWMQ</sequence>
<feature type="signal peptide" evidence="1">
    <location>
        <begin position="1"/>
        <end position="26"/>
    </location>
</feature>
<keyword evidence="3" id="KW-1185">Reference proteome</keyword>
<comment type="caution">
    <text evidence="2">The sequence shown here is derived from an EMBL/GenBank/DDBJ whole genome shotgun (WGS) entry which is preliminary data.</text>
</comment>